<feature type="binding site" evidence="4">
    <location>
        <position position="192"/>
    </location>
    <ligand>
        <name>Mg(2+)</name>
        <dbReference type="ChEBI" id="CHEBI:18420"/>
    </ligand>
</feature>
<feature type="binding site" evidence="4">
    <location>
        <position position="163"/>
    </location>
    <ligand>
        <name>Mg(2+)</name>
        <dbReference type="ChEBI" id="CHEBI:18420"/>
    </ligand>
</feature>
<dbReference type="InterPro" id="IPR036849">
    <property type="entry name" value="Enolase-like_C_sf"/>
</dbReference>
<dbReference type="InterPro" id="IPR029065">
    <property type="entry name" value="Enolase_C-like"/>
</dbReference>
<feature type="active site" description="Proton acceptor" evidence="4">
    <location>
        <position position="237"/>
    </location>
</feature>
<dbReference type="PANTHER" id="PTHR48073">
    <property type="entry name" value="O-SUCCINYLBENZOATE SYNTHASE-RELATED"/>
    <property type="match status" value="1"/>
</dbReference>
<protein>
    <recommendedName>
        <fullName evidence="4 5">o-succinylbenzoate synthase</fullName>
        <shortName evidence="4">OSB synthase</shortName>
        <shortName evidence="4">OSBS</shortName>
        <ecNumber evidence="4 5">4.2.1.113</ecNumber>
    </recommendedName>
    <alternativeName>
        <fullName evidence="4">4-(2'-carboxyphenyl)-4-oxybutyric acid synthase</fullName>
    </alternativeName>
    <alternativeName>
        <fullName evidence="4">o-succinylbenzoic acid synthase</fullName>
    </alternativeName>
</protein>
<sequence length="326" mass="36013">MKQAVLYRYCLPMDSGVILRHTRLVNRDGFIVELRDGDKLGRGEIAPLPEFSQENAGQAGLQAQEVLKCWLNGDEVDLDALYPSVAFGFSMALAELQGSVPREGNYQAAPLCNGDPDDLVQKLADMPGQKVAKIKVGMYEAIRDGMVVNMFLEVIPDLMLRLDANRQWTPAKAAQFANYVHPAYRDRIAFLEEPCQTPQDSLAFTKETGIALAWDETVRDQGFELLEHDGLKAIVIKPTLVGSLPKVKALTEQAHKMGLDVVISSSLESSFGLVQLARIANWLTPDAIPGLDTVDMFSVQLESVWPGCELPVMSLEQCDKFWEAAC</sequence>
<dbReference type="Gene3D" id="3.30.390.10">
    <property type="entry name" value="Enolase-like, N-terminal domain"/>
    <property type="match status" value="1"/>
</dbReference>
<dbReference type="SMART" id="SM00922">
    <property type="entry name" value="MR_MLE"/>
    <property type="match status" value="1"/>
</dbReference>
<dbReference type="AlphaFoldDB" id="A0A135I7K9"/>
<dbReference type="GO" id="GO:0000287">
    <property type="term" value="F:magnesium ion binding"/>
    <property type="evidence" value="ECO:0007669"/>
    <property type="project" value="UniProtKB-UniRule"/>
</dbReference>
<dbReference type="UniPathway" id="UPA01057">
    <property type="reaction ID" value="UER00165"/>
</dbReference>
<dbReference type="GO" id="GO:0043748">
    <property type="term" value="F:O-succinylbenzoate synthase activity"/>
    <property type="evidence" value="ECO:0007669"/>
    <property type="project" value="UniProtKB-EC"/>
</dbReference>
<dbReference type="SFLD" id="SFLDF00009">
    <property type="entry name" value="o-succinylbenzoate_synthase"/>
    <property type="match status" value="1"/>
</dbReference>
<dbReference type="SUPFAM" id="SSF54826">
    <property type="entry name" value="Enolase N-terminal domain-like"/>
    <property type="match status" value="1"/>
</dbReference>
<comment type="cofactor">
    <cofactor evidence="4">
        <name>a divalent metal cation</name>
        <dbReference type="ChEBI" id="CHEBI:60240"/>
    </cofactor>
</comment>
<feature type="binding site" evidence="4">
    <location>
        <position position="215"/>
    </location>
    <ligand>
        <name>Mg(2+)</name>
        <dbReference type="ChEBI" id="CHEBI:18420"/>
    </ligand>
</feature>
<comment type="similarity">
    <text evidence="4">Belongs to the mandelate racemase/muconate lactonizing enzyme family. MenC type 1 subfamily.</text>
</comment>
<dbReference type="EC" id="4.2.1.113" evidence="4 5"/>
<reference evidence="7 8" key="1">
    <citation type="submission" date="2015-11" db="EMBL/GenBank/DDBJ databases">
        <title>Genomic Taxonomy of the Vibrionaceae.</title>
        <authorList>
            <person name="Gomez-Gil B."/>
            <person name="Enciso-Ibarra J."/>
        </authorList>
    </citation>
    <scope>NUCLEOTIDE SEQUENCE [LARGE SCALE GENOMIC DNA]</scope>
    <source>
        <strain evidence="7 8">CAIM 912</strain>
    </source>
</reference>
<dbReference type="InterPro" id="IPR041338">
    <property type="entry name" value="OSBS_N"/>
</dbReference>
<evidence type="ECO:0000313" key="8">
    <source>
        <dbReference type="Proteomes" id="UP000070529"/>
    </source>
</evidence>
<keyword evidence="3 4" id="KW-0456">Lyase</keyword>
<proteinExistence type="inferred from homology"/>
<evidence type="ECO:0000313" key="7">
    <source>
        <dbReference type="EMBL" id="KXF81397.1"/>
    </source>
</evidence>
<organism evidence="7 8">
    <name type="scientific">Enterovibrio coralii</name>
    <dbReference type="NCBI Taxonomy" id="294935"/>
    <lineage>
        <taxon>Bacteria</taxon>
        <taxon>Pseudomonadati</taxon>
        <taxon>Pseudomonadota</taxon>
        <taxon>Gammaproteobacteria</taxon>
        <taxon>Vibrionales</taxon>
        <taxon>Vibrionaceae</taxon>
        <taxon>Enterovibrio</taxon>
    </lineage>
</organism>
<evidence type="ECO:0000256" key="5">
    <source>
        <dbReference type="NCBIfam" id="TIGR01927"/>
    </source>
</evidence>
<dbReference type="PANTHER" id="PTHR48073:SF2">
    <property type="entry name" value="O-SUCCINYLBENZOATE SYNTHASE"/>
    <property type="match status" value="1"/>
</dbReference>
<evidence type="ECO:0000256" key="2">
    <source>
        <dbReference type="ARBA" id="ARBA00022842"/>
    </source>
</evidence>
<dbReference type="Pfam" id="PF13378">
    <property type="entry name" value="MR_MLE_C"/>
    <property type="match status" value="1"/>
</dbReference>
<dbReference type="EMBL" id="LNTY01000034">
    <property type="protein sequence ID" value="KXF81397.1"/>
    <property type="molecule type" value="Genomic_DNA"/>
</dbReference>
<gene>
    <name evidence="4" type="primary">menC</name>
    <name evidence="7" type="ORF">ATN88_01280</name>
</gene>
<accession>A0A135I7K9</accession>
<dbReference type="STRING" id="294935.ATN88_01280"/>
<dbReference type="Gene3D" id="3.20.20.120">
    <property type="entry name" value="Enolase-like C-terminal domain"/>
    <property type="match status" value="1"/>
</dbReference>
<evidence type="ECO:0000256" key="4">
    <source>
        <dbReference type="HAMAP-Rule" id="MF_00470"/>
    </source>
</evidence>
<dbReference type="InterPro" id="IPR029017">
    <property type="entry name" value="Enolase-like_N"/>
</dbReference>
<comment type="pathway">
    <text evidence="4">Quinol/quinone metabolism; 1,4-dihydroxy-2-naphthoate biosynthesis; 1,4-dihydroxy-2-naphthoate from chorismate: step 4/7.</text>
</comment>
<dbReference type="InterPro" id="IPR010196">
    <property type="entry name" value="OSB_synthase_MenC1"/>
</dbReference>
<comment type="catalytic activity">
    <reaction evidence="4">
        <text>(1R,6R)-6-hydroxy-2-succinyl-cyclohexa-2,4-diene-1-carboxylate = 2-succinylbenzoate + H2O</text>
        <dbReference type="Rhea" id="RHEA:10196"/>
        <dbReference type="ChEBI" id="CHEBI:15377"/>
        <dbReference type="ChEBI" id="CHEBI:18325"/>
        <dbReference type="ChEBI" id="CHEBI:58689"/>
        <dbReference type="EC" id="4.2.1.113"/>
    </reaction>
</comment>
<comment type="function">
    <text evidence="4">Converts 2-succinyl-6-hydroxy-2,4-cyclohexadiene-1-carboxylate (SHCHC) to 2-succinylbenzoate (OSB).</text>
</comment>
<dbReference type="InterPro" id="IPR013342">
    <property type="entry name" value="Mandelate_racemase_C"/>
</dbReference>
<dbReference type="NCBIfam" id="TIGR01927">
    <property type="entry name" value="menC_gam_Gplu"/>
    <property type="match status" value="1"/>
</dbReference>
<dbReference type="GO" id="GO:0009234">
    <property type="term" value="P:menaquinone biosynthetic process"/>
    <property type="evidence" value="ECO:0007669"/>
    <property type="project" value="UniProtKB-UniRule"/>
</dbReference>
<feature type="domain" description="Mandelate racemase/muconate lactonizing enzyme C-terminal" evidence="6">
    <location>
        <begin position="116"/>
        <end position="211"/>
    </location>
</feature>
<dbReference type="NCBIfam" id="NF003473">
    <property type="entry name" value="PRK05105.1"/>
    <property type="match status" value="1"/>
</dbReference>
<keyword evidence="1 4" id="KW-0479">Metal-binding</keyword>
<dbReference type="SFLD" id="SFLDG00180">
    <property type="entry name" value="muconate_cycloisomerase"/>
    <property type="match status" value="1"/>
</dbReference>
<dbReference type="OrthoDB" id="3725747at2"/>
<dbReference type="Proteomes" id="UP000070529">
    <property type="component" value="Unassembled WGS sequence"/>
</dbReference>
<keyword evidence="8" id="KW-1185">Reference proteome</keyword>
<dbReference type="HAMAP" id="MF_00470">
    <property type="entry name" value="MenC_1"/>
    <property type="match status" value="1"/>
</dbReference>
<keyword evidence="2 4" id="KW-0460">Magnesium</keyword>
<evidence type="ECO:0000256" key="3">
    <source>
        <dbReference type="ARBA" id="ARBA00023239"/>
    </source>
</evidence>
<dbReference type="SUPFAM" id="SSF51604">
    <property type="entry name" value="Enolase C-terminal domain-like"/>
    <property type="match status" value="1"/>
</dbReference>
<keyword evidence="4" id="KW-0474">Menaquinone biosynthesis</keyword>
<evidence type="ECO:0000259" key="6">
    <source>
        <dbReference type="SMART" id="SM00922"/>
    </source>
</evidence>
<comment type="caution">
    <text evidence="7">The sequence shown here is derived from an EMBL/GenBank/DDBJ whole genome shotgun (WGS) entry which is preliminary data.</text>
</comment>
<name>A0A135I7K9_9GAMM</name>
<evidence type="ECO:0000256" key="1">
    <source>
        <dbReference type="ARBA" id="ARBA00022723"/>
    </source>
</evidence>
<dbReference type="UniPathway" id="UPA00079"/>
<dbReference type="RefSeq" id="WP_067416248.1">
    <property type="nucleotide sequence ID" value="NZ_LNTY01000034.1"/>
</dbReference>
<feature type="active site" description="Proton donor" evidence="4">
    <location>
        <position position="135"/>
    </location>
</feature>
<dbReference type="Pfam" id="PF21508">
    <property type="entry name" value="MenC_N"/>
    <property type="match status" value="1"/>
</dbReference>
<dbReference type="CDD" id="cd03320">
    <property type="entry name" value="OSBS"/>
    <property type="match status" value="1"/>
</dbReference>
<dbReference type="SFLD" id="SFLDS00001">
    <property type="entry name" value="Enolase"/>
    <property type="match status" value="1"/>
</dbReference>
<comment type="pathway">
    <text evidence="4">Quinol/quinone metabolism; menaquinone biosynthesis.</text>
</comment>